<feature type="compositionally biased region" description="Basic and acidic residues" evidence="6">
    <location>
        <begin position="1174"/>
        <end position="1189"/>
    </location>
</feature>
<dbReference type="GO" id="GO:0046872">
    <property type="term" value="F:metal ion binding"/>
    <property type="evidence" value="ECO:0007669"/>
    <property type="project" value="UniProtKB-KW"/>
</dbReference>
<dbReference type="InterPro" id="IPR001667">
    <property type="entry name" value="DDH_dom"/>
</dbReference>
<feature type="compositionally biased region" description="Acidic residues" evidence="6">
    <location>
        <begin position="1056"/>
        <end position="1066"/>
    </location>
</feature>
<feature type="compositionally biased region" description="Low complexity" evidence="6">
    <location>
        <begin position="479"/>
        <end position="490"/>
    </location>
</feature>
<comment type="cofactor">
    <cofactor evidence="2">
        <name>a divalent metal cation</name>
        <dbReference type="ChEBI" id="CHEBI:60240"/>
    </cofactor>
</comment>
<feature type="compositionally biased region" description="Basic residues" evidence="6">
    <location>
        <begin position="1207"/>
        <end position="1218"/>
    </location>
</feature>
<feature type="compositionally biased region" description="Basic and acidic residues" evidence="6">
    <location>
        <begin position="991"/>
        <end position="1004"/>
    </location>
</feature>
<dbReference type="InterPro" id="IPR038222">
    <property type="entry name" value="DHHA2_dom_sf"/>
</dbReference>
<comment type="caution">
    <text evidence="9">The sequence shown here is derived from an EMBL/GenBank/DDBJ whole genome shotgun (WGS) entry which is preliminary data.</text>
</comment>
<dbReference type="SUPFAM" id="SSF52972">
    <property type="entry name" value="ITPase-like"/>
    <property type="match status" value="1"/>
</dbReference>
<feature type="region of interest" description="Disordered" evidence="6">
    <location>
        <begin position="1553"/>
        <end position="1589"/>
    </location>
</feature>
<feature type="region of interest" description="Disordered" evidence="6">
    <location>
        <begin position="1371"/>
        <end position="1395"/>
    </location>
</feature>
<proteinExistence type="inferred from homology"/>
<feature type="compositionally biased region" description="Polar residues" evidence="6">
    <location>
        <begin position="1084"/>
        <end position="1097"/>
    </location>
</feature>
<dbReference type="PANTHER" id="PTHR43213:SF5">
    <property type="entry name" value="BIFUNCTIONAL DTTP_UTP PYROPHOSPHATASE_METHYLTRANSFERASE PROTEIN-RELATED"/>
    <property type="match status" value="1"/>
</dbReference>
<dbReference type="InterPro" id="IPR003697">
    <property type="entry name" value="Maf-like"/>
</dbReference>
<feature type="domain" description="DDH" evidence="7">
    <location>
        <begin position="504"/>
        <end position="634"/>
    </location>
</feature>
<feature type="region of interest" description="Disordered" evidence="6">
    <location>
        <begin position="1168"/>
        <end position="1276"/>
    </location>
</feature>
<comment type="cofactor">
    <cofactor evidence="1">
        <name>Mn(2+)</name>
        <dbReference type="ChEBI" id="CHEBI:29035"/>
    </cofactor>
</comment>
<accession>A0A7J6LVP9</accession>
<feature type="compositionally biased region" description="Low complexity" evidence="6">
    <location>
        <begin position="910"/>
        <end position="920"/>
    </location>
</feature>
<feature type="compositionally biased region" description="Polar residues" evidence="6">
    <location>
        <begin position="1698"/>
        <end position="1712"/>
    </location>
</feature>
<evidence type="ECO:0000313" key="9">
    <source>
        <dbReference type="EMBL" id="KAF4663378.1"/>
    </source>
</evidence>
<dbReference type="HAMAP" id="MF_00528">
    <property type="entry name" value="Maf"/>
    <property type="match status" value="1"/>
</dbReference>
<evidence type="ECO:0000259" key="7">
    <source>
        <dbReference type="Pfam" id="PF01368"/>
    </source>
</evidence>
<organism evidence="9 10">
    <name type="scientific">Perkinsus chesapeaki</name>
    <name type="common">Clam parasite</name>
    <name type="synonym">Perkinsus andrewsi</name>
    <dbReference type="NCBI Taxonomy" id="330153"/>
    <lineage>
        <taxon>Eukaryota</taxon>
        <taxon>Sar</taxon>
        <taxon>Alveolata</taxon>
        <taxon>Perkinsozoa</taxon>
        <taxon>Perkinsea</taxon>
        <taxon>Perkinsida</taxon>
        <taxon>Perkinsidae</taxon>
        <taxon>Perkinsus</taxon>
    </lineage>
</organism>
<sequence>MSALSLIRLVDTLNANRFILASKSPRRLGLLKTVTGNRLNIEVLGSTFPEDLDKSALKPAQYVLETATEKSKEVIGRLEPPMDGHFTMVLSADTVVVANGKILEKPEDHAHAMEMLKALRAQTHEVITGVCVSCRWSDGRRDHRRFTTSTKVTFSANITDEDLQAYVDTEEPMGKAGSYGIQGIGGLLACKVEGCYSNVVGLPVHDTAQAIAELLSTRSSSSKRGREEVDPDLVAKFGEEFGPRDGPYSIACTNEIGSAWKANSRGQIVLGKKGSQWHLYIHELDTSAAVASPSRSPGDTMCVVMLELADRPGSFVTCDPSEGTVSLTDDERLLASASSKFWLRERVWSDECQDTCTIVHRCGSPKSLQTSSAPSGIQKSFFDIATGRYAVMLLASAQNLKATPHSDVLVAAIEEPSEIDLLTKKLAKLASRRNSYKKKLVELKKKFEEAKELVQSLKKDIQSTEKELEEAKKRKLDESTSTTASTHTATALRSRVNKATGPIVGVVGNQAADADSIISAAALAYIRDIGGNRRYQPFVQCDEEDLSLRPEVGLLWTRFTKSPKVALPSTKAGIPSAVDSWVIVDHNELTLKGSSAPVISIVDHHVDSGKYPELRGEARVIEPVGSCCTLVAREYLDSSKPEMVDVPLCGILLGVILLDTVNMSTEAAKATAVDWDVVERLSAVVGFDEHQRTSLFRELQQAKTDPKMWERMSPRQLVDYDYKYFDSGIGVGMSSLLVPLRDVARECVDNIRSRGSDAPRLWVLMSCFTNPAGHICRELLVCVKEPEKDAALLSSIVSFLEGKEILQLKRMDTEIPGAVAYHQGNVKASRKKGSFSCRVITMFSWLGVHDPREPVNENESRVTEDHALSDIARSELSVEASPHHTPAWVSWLRDQTGASPSAEELEQDEGSSWGMSSDSDSAAEVVTGQPTRSSIVPPLRLDKLPTYEEESPMPSESNEGALEGIADKVVGWFSKPDGKKASGDSWSISSESDRGMQENDRELPMSDEPVNDPQPAERSGGVVKWFEKLVETVTDDHDETKDGEPLTAPAVRPSEDDSLDEDPDSADSDKSAPAIETSVPEWWSSATAVTSNTGSKSWESLSVMVGDFKPPSLDSVSWSESSDGDIEDTLNEPIILDAQNAGVTTLDGRTYDYVGDESDDVLVVADLEQMNRVPESEAKQEPTVRDLARSFEGTAPTASELNEVKLKPAKPQKKRSATGKRGSELTDSKEQRTAPPRKEGRSSSLLEAMQNRDKPGLEAMQNRDKPGLEAMQNKNSDLSITVDGQVKQVTERISMKKETATVTDGASRIDATRELSWQKITLPKVNNDGVAVGIDDIVRKEEPSEERLEEGVAFTEPILVDCDLISEEVQRRKGEDSTMVTRQPDDEVDVGDRPLLDGNANFEVSSSKELPYEQDEGVATDRGSIGSEEEVIELDDYDDWRHDRHAGETATELSHVEGLGKDIYSLNIESQQEPESFSAKLDYTKESDHSKTKHRNLIRDLEQPNGQECRLVESNALVTNELCDGNKLSPDHMAAEEESFRIVYRQSTASLQSFGSDTDNRRNIGIADYSPSRRSESSMGSHPGSTESLTSPATVVLETVYSRCAGDTSEVTLADFCPDISATEFDADEYVRKIEHGHSPCPAERRLLRQAFLSGYDDALLAVERDEICSGFERVHEEPSAVFIELSERRRQRESRRTTIGSLQTAPIQTSKQNRRAITATVPKHREETLDTPQRHAYITEAITPTAPTEYIELEDSPLSVTEVREECSMRMPSRFDEAKIEIDEVLMERQIDGKSRKEASDEDAAKLIIEKLQSVHDATERRAFQILLALTFQPGKANANIDLHAAQVREIAAIALHTLDAVASEFLYSTTYNNSRIWEAGPQHLTYALDWCRALYGNVDEADSGSVTSPATVAGSGSSTGF</sequence>
<dbReference type="InterPro" id="IPR029001">
    <property type="entry name" value="ITPase-like_fam"/>
</dbReference>
<reference evidence="9 10" key="1">
    <citation type="submission" date="2020-04" db="EMBL/GenBank/DDBJ databases">
        <title>Perkinsus chesapeaki whole genome sequence.</title>
        <authorList>
            <person name="Bogema D.R."/>
        </authorList>
    </citation>
    <scope>NUCLEOTIDE SEQUENCE [LARGE SCALE GENOMIC DNA]</scope>
    <source>
        <strain evidence="9">ATCC PRA-425</strain>
    </source>
</reference>
<evidence type="ECO:0000256" key="6">
    <source>
        <dbReference type="SAM" id="MobiDB-lite"/>
    </source>
</evidence>
<dbReference type="Gene3D" id="3.90.950.10">
    <property type="match status" value="1"/>
</dbReference>
<dbReference type="OrthoDB" id="439251at2759"/>
<dbReference type="Gene3D" id="3.10.310.20">
    <property type="entry name" value="DHHA2 domain"/>
    <property type="match status" value="1"/>
</dbReference>
<evidence type="ECO:0000256" key="1">
    <source>
        <dbReference type="ARBA" id="ARBA00001936"/>
    </source>
</evidence>
<dbReference type="Gene3D" id="3.90.1640.10">
    <property type="entry name" value="inorganic pyrophosphatase (n-terminal core)"/>
    <property type="match status" value="1"/>
</dbReference>
<feature type="domain" description="DHHA2" evidence="8">
    <location>
        <begin position="698"/>
        <end position="832"/>
    </location>
</feature>
<dbReference type="InterPro" id="IPR038763">
    <property type="entry name" value="DHH_sf"/>
</dbReference>
<evidence type="ECO:0000256" key="2">
    <source>
        <dbReference type="ARBA" id="ARBA00001968"/>
    </source>
</evidence>
<dbReference type="InterPro" id="IPR004097">
    <property type="entry name" value="DHHA2"/>
</dbReference>
<evidence type="ECO:0000259" key="8">
    <source>
        <dbReference type="Pfam" id="PF02833"/>
    </source>
</evidence>
<evidence type="ECO:0000313" key="10">
    <source>
        <dbReference type="Proteomes" id="UP000591131"/>
    </source>
</evidence>
<dbReference type="GO" id="GO:0005737">
    <property type="term" value="C:cytoplasm"/>
    <property type="evidence" value="ECO:0007669"/>
    <property type="project" value="InterPro"/>
</dbReference>
<feature type="region of interest" description="Disordered" evidence="6">
    <location>
        <begin position="973"/>
        <end position="1097"/>
    </location>
</feature>
<feature type="region of interest" description="Disordered" evidence="6">
    <location>
        <begin position="1904"/>
        <end position="1923"/>
    </location>
</feature>
<dbReference type="CDD" id="cd00555">
    <property type="entry name" value="Maf"/>
    <property type="match status" value="1"/>
</dbReference>
<gene>
    <name evidence="9" type="ORF">FOL47_005767</name>
</gene>
<name>A0A7J6LVP9_PERCH</name>
<dbReference type="Pfam" id="PF01368">
    <property type="entry name" value="DHH"/>
    <property type="match status" value="1"/>
</dbReference>
<keyword evidence="10" id="KW-1185">Reference proteome</keyword>
<dbReference type="Pfam" id="PF02545">
    <property type="entry name" value="Maf"/>
    <property type="match status" value="1"/>
</dbReference>
<dbReference type="NCBIfam" id="TIGR00172">
    <property type="entry name" value="maf"/>
    <property type="match status" value="1"/>
</dbReference>
<feature type="compositionally biased region" description="Basic and acidic residues" evidence="6">
    <location>
        <begin position="1250"/>
        <end position="1267"/>
    </location>
</feature>
<feature type="region of interest" description="Disordered" evidence="6">
    <location>
        <begin position="1694"/>
        <end position="1715"/>
    </location>
</feature>
<feature type="compositionally biased region" description="Basic and acidic residues" evidence="6">
    <location>
        <begin position="1221"/>
        <end position="1241"/>
    </location>
</feature>
<feature type="compositionally biased region" description="Polar residues" evidence="6">
    <location>
        <begin position="1906"/>
        <end position="1923"/>
    </location>
</feature>
<dbReference type="Proteomes" id="UP000591131">
    <property type="component" value="Unassembled WGS sequence"/>
</dbReference>
<evidence type="ECO:0000256" key="3">
    <source>
        <dbReference type="ARBA" id="ARBA00022723"/>
    </source>
</evidence>
<keyword evidence="3" id="KW-0479">Metal-binding</keyword>
<keyword evidence="4" id="KW-0378">Hydrolase</keyword>
<dbReference type="GO" id="GO:0047429">
    <property type="term" value="F:nucleoside triphosphate diphosphatase activity"/>
    <property type="evidence" value="ECO:0007669"/>
    <property type="project" value="InterPro"/>
</dbReference>
<dbReference type="EMBL" id="JAAPAO010000319">
    <property type="protein sequence ID" value="KAF4663378.1"/>
    <property type="molecule type" value="Genomic_DNA"/>
</dbReference>
<keyword evidence="5" id="KW-0464">Manganese</keyword>
<dbReference type="Pfam" id="PF02833">
    <property type="entry name" value="DHHA2"/>
    <property type="match status" value="1"/>
</dbReference>
<evidence type="ECO:0000256" key="4">
    <source>
        <dbReference type="ARBA" id="ARBA00022801"/>
    </source>
</evidence>
<feature type="region of interest" description="Disordered" evidence="6">
    <location>
        <begin position="896"/>
        <end position="941"/>
    </location>
</feature>
<feature type="region of interest" description="Disordered" evidence="6">
    <location>
        <begin position="470"/>
        <end position="490"/>
    </location>
</feature>
<dbReference type="SUPFAM" id="SSF64182">
    <property type="entry name" value="DHH phosphoesterases"/>
    <property type="match status" value="1"/>
</dbReference>
<evidence type="ECO:0000256" key="5">
    <source>
        <dbReference type="ARBA" id="ARBA00023211"/>
    </source>
</evidence>
<protein>
    <submittedName>
        <fullName evidence="9">Uncharacterized protein</fullName>
    </submittedName>
</protein>
<dbReference type="PANTHER" id="PTHR43213">
    <property type="entry name" value="BIFUNCTIONAL DTTP/UTP PYROPHOSPHATASE/METHYLTRANSFERASE PROTEIN-RELATED"/>
    <property type="match status" value="1"/>
</dbReference>
<feature type="compositionally biased region" description="Basic and acidic residues" evidence="6">
    <location>
        <begin position="1025"/>
        <end position="1044"/>
    </location>
</feature>